<dbReference type="Gene3D" id="3.90.76.10">
    <property type="entry name" value="Dipeptide-binding Protein, Domain 1"/>
    <property type="match status" value="1"/>
</dbReference>
<dbReference type="InterPro" id="IPR000914">
    <property type="entry name" value="SBP_5_dom"/>
</dbReference>
<gene>
    <name evidence="6" type="ORF">B7R76_04900</name>
</gene>
<dbReference type="EMBL" id="NBZD01000002">
    <property type="protein sequence ID" value="PNH18892.1"/>
    <property type="molecule type" value="Genomic_DNA"/>
</dbReference>
<dbReference type="Gene3D" id="3.40.190.10">
    <property type="entry name" value="Periplasmic binding protein-like II"/>
    <property type="match status" value="1"/>
</dbReference>
<dbReference type="RefSeq" id="WP_102892520.1">
    <property type="nucleotide sequence ID" value="NZ_NBZD01000002.1"/>
</dbReference>
<sequence length="520" mass="57715">MFNVKRTLSLGLAVGLIMAVAAGCGGTETKLSEAERALLKDNDKSQTTASVRTDLRLAIQTAPRTLQPEMPHDLSEKAVLDQLYEGLVNWRNNRIRLQQAETIEPAEDGKVWHVKLRPDLKWSDGSKLTADDYRRSWLKHLTTAGAEAYRGFVIEKAAEYSRGEVAAEAVGLQATGDILTITLTQPQTNFPAWLTQDFFFPTKEGADGKPLYNGAYVLEGQEKDALTLKANPEYWDFANVWLKNVHIAVIPDEVQAYEAYHVGNIDFIGDPFYTIGKDRRQAALSSPEKLSFSVARLGYVKLNNFTHKLFATENKRQALYDLTDAPFQADVILKDGSTSWPQRKTPTQAKRTEIAAQLTGDLSKQELEDLKEEFTVGLGGPTILENRLLVGVSKDWLNAVKIKFRLLRVPDSAKVPDFEYTTELAPNGDIDSLLRLWDLRGCLKLDSTAKAAVWADGDQKAAQAATLETVWQHLAGKSGILPLTTRNALVLARPHLVGVSVDMTGKMLLSDLQWRAAVPR</sequence>
<dbReference type="InterPro" id="IPR039424">
    <property type="entry name" value="SBP_5"/>
</dbReference>
<evidence type="ECO:0000256" key="1">
    <source>
        <dbReference type="ARBA" id="ARBA00005695"/>
    </source>
</evidence>
<dbReference type="Proteomes" id="UP000236394">
    <property type="component" value="Unassembled WGS sequence"/>
</dbReference>
<dbReference type="AlphaFoldDB" id="A0A2J8B289"/>
<feature type="signal peptide" evidence="4">
    <location>
        <begin position="1"/>
        <end position="21"/>
    </location>
</feature>
<evidence type="ECO:0000256" key="2">
    <source>
        <dbReference type="ARBA" id="ARBA00022448"/>
    </source>
</evidence>
<protein>
    <recommendedName>
        <fullName evidence="5">Solute-binding protein family 5 domain-containing protein</fullName>
    </recommendedName>
</protein>
<dbReference type="PANTHER" id="PTHR30290:SF9">
    <property type="entry name" value="OLIGOPEPTIDE-BINDING PROTEIN APPA"/>
    <property type="match status" value="1"/>
</dbReference>
<dbReference type="GO" id="GO:0015833">
    <property type="term" value="P:peptide transport"/>
    <property type="evidence" value="ECO:0007669"/>
    <property type="project" value="TreeGrafter"/>
</dbReference>
<reference evidence="7" key="1">
    <citation type="submission" date="2017-04" db="EMBL/GenBank/DDBJ databases">
        <authorList>
            <person name="Bumgarner R.E."/>
            <person name="Fredricks D.N."/>
            <person name="Srinivasan S."/>
        </authorList>
    </citation>
    <scope>NUCLEOTIDE SEQUENCE [LARGE SCALE GENOMIC DNA]</scope>
    <source>
        <strain evidence="7">KA00405</strain>
    </source>
</reference>
<feature type="chain" id="PRO_5017950498" description="Solute-binding protein family 5 domain-containing protein" evidence="4">
    <location>
        <begin position="22"/>
        <end position="520"/>
    </location>
</feature>
<dbReference type="Pfam" id="PF00496">
    <property type="entry name" value="SBP_bac_5"/>
    <property type="match status" value="1"/>
</dbReference>
<evidence type="ECO:0000259" key="5">
    <source>
        <dbReference type="Pfam" id="PF00496"/>
    </source>
</evidence>
<dbReference type="Gene3D" id="3.10.105.10">
    <property type="entry name" value="Dipeptide-binding Protein, Domain 3"/>
    <property type="match status" value="1"/>
</dbReference>
<evidence type="ECO:0000256" key="4">
    <source>
        <dbReference type="SAM" id="SignalP"/>
    </source>
</evidence>
<comment type="caution">
    <text evidence="6">The sequence shown here is derived from an EMBL/GenBank/DDBJ whole genome shotgun (WGS) entry which is preliminary data.</text>
</comment>
<accession>A0A2J8B289</accession>
<organism evidence="6 7">
    <name type="scientific">Mageeibacillus indolicus</name>
    <dbReference type="NCBI Taxonomy" id="884684"/>
    <lineage>
        <taxon>Bacteria</taxon>
        <taxon>Bacillati</taxon>
        <taxon>Bacillota</taxon>
        <taxon>Clostridia</taxon>
        <taxon>Eubacteriales</taxon>
        <taxon>Oscillospiraceae</taxon>
        <taxon>Mageeibacillus</taxon>
    </lineage>
</organism>
<keyword evidence="2" id="KW-0813">Transport</keyword>
<comment type="similarity">
    <text evidence="1">Belongs to the bacterial solute-binding protein 5 family.</text>
</comment>
<evidence type="ECO:0000256" key="3">
    <source>
        <dbReference type="ARBA" id="ARBA00022729"/>
    </source>
</evidence>
<dbReference type="PANTHER" id="PTHR30290">
    <property type="entry name" value="PERIPLASMIC BINDING COMPONENT OF ABC TRANSPORTER"/>
    <property type="match status" value="1"/>
</dbReference>
<dbReference type="PROSITE" id="PS51257">
    <property type="entry name" value="PROKAR_LIPOPROTEIN"/>
    <property type="match status" value="1"/>
</dbReference>
<dbReference type="GO" id="GO:1904680">
    <property type="term" value="F:peptide transmembrane transporter activity"/>
    <property type="evidence" value="ECO:0007669"/>
    <property type="project" value="TreeGrafter"/>
</dbReference>
<dbReference type="SUPFAM" id="SSF53850">
    <property type="entry name" value="Periplasmic binding protein-like II"/>
    <property type="match status" value="1"/>
</dbReference>
<evidence type="ECO:0000313" key="7">
    <source>
        <dbReference type="Proteomes" id="UP000236394"/>
    </source>
</evidence>
<proteinExistence type="inferred from homology"/>
<feature type="domain" description="Solute-binding protein family 5" evidence="5">
    <location>
        <begin position="100"/>
        <end position="338"/>
    </location>
</feature>
<name>A0A2J8B289_9FIRM</name>
<keyword evidence="3 4" id="KW-0732">Signal</keyword>
<evidence type="ECO:0000313" key="6">
    <source>
        <dbReference type="EMBL" id="PNH18892.1"/>
    </source>
</evidence>